<organism evidence="8 9">
    <name type="scientific">Amycolatopsis sacchari</name>
    <dbReference type="NCBI Taxonomy" id="115433"/>
    <lineage>
        <taxon>Bacteria</taxon>
        <taxon>Bacillati</taxon>
        <taxon>Actinomycetota</taxon>
        <taxon>Actinomycetes</taxon>
        <taxon>Pseudonocardiales</taxon>
        <taxon>Pseudonocardiaceae</taxon>
        <taxon>Amycolatopsis</taxon>
    </lineage>
</organism>
<feature type="domain" description="ABC3 transporter permease C-terminal" evidence="7">
    <location>
        <begin position="72"/>
        <end position="187"/>
    </location>
</feature>
<dbReference type="STRING" id="115433.SAMN05421835_113106"/>
<dbReference type="InterPro" id="IPR003838">
    <property type="entry name" value="ABC3_permease_C"/>
</dbReference>
<dbReference type="PANTHER" id="PTHR30287">
    <property type="entry name" value="MEMBRANE COMPONENT OF PREDICTED ABC SUPERFAMILY METABOLITE UPTAKE TRANSPORTER"/>
    <property type="match status" value="1"/>
</dbReference>
<feature type="transmembrane region" description="Helical" evidence="6">
    <location>
        <begin position="543"/>
        <end position="575"/>
    </location>
</feature>
<name>A0A1I3WNU2_9PSEU</name>
<feature type="transmembrane region" description="Helical" evidence="6">
    <location>
        <begin position="65"/>
        <end position="92"/>
    </location>
</feature>
<evidence type="ECO:0000259" key="7">
    <source>
        <dbReference type="Pfam" id="PF02687"/>
    </source>
</evidence>
<evidence type="ECO:0000256" key="4">
    <source>
        <dbReference type="ARBA" id="ARBA00022989"/>
    </source>
</evidence>
<evidence type="ECO:0000256" key="5">
    <source>
        <dbReference type="ARBA" id="ARBA00023136"/>
    </source>
</evidence>
<feature type="transmembrane region" description="Helical" evidence="6">
    <location>
        <begin position="159"/>
        <end position="183"/>
    </location>
</feature>
<dbReference type="Pfam" id="PF02687">
    <property type="entry name" value="FtsX"/>
    <property type="match status" value="2"/>
</dbReference>
<dbReference type="PANTHER" id="PTHR30287:SF2">
    <property type="entry name" value="BLL1001 PROTEIN"/>
    <property type="match status" value="1"/>
</dbReference>
<keyword evidence="3 6" id="KW-0812">Transmembrane</keyword>
<proteinExistence type="predicted"/>
<evidence type="ECO:0000256" key="3">
    <source>
        <dbReference type="ARBA" id="ARBA00022692"/>
    </source>
</evidence>
<feature type="transmembrane region" description="Helical" evidence="6">
    <location>
        <begin position="12"/>
        <end position="45"/>
    </location>
</feature>
<dbReference type="EMBL" id="FORP01000013">
    <property type="protein sequence ID" value="SFK08101.1"/>
    <property type="molecule type" value="Genomic_DNA"/>
</dbReference>
<accession>A0A1I3WNU2</accession>
<comment type="subcellular location">
    <subcellularLocation>
        <location evidence="1">Cell membrane</location>
        <topology evidence="1">Multi-pass membrane protein</topology>
    </subcellularLocation>
</comment>
<gene>
    <name evidence="8" type="ORF">SAMN05421835_113106</name>
</gene>
<evidence type="ECO:0000256" key="1">
    <source>
        <dbReference type="ARBA" id="ARBA00004651"/>
    </source>
</evidence>
<keyword evidence="5 6" id="KW-0472">Membrane</keyword>
<dbReference type="Proteomes" id="UP000199025">
    <property type="component" value="Unassembled WGS sequence"/>
</dbReference>
<keyword evidence="4 6" id="KW-1133">Transmembrane helix</keyword>
<dbReference type="OrthoDB" id="3223244at2"/>
<feature type="transmembrane region" description="Helical" evidence="6">
    <location>
        <begin position="498"/>
        <end position="522"/>
    </location>
</feature>
<feature type="transmembrane region" description="Helical" evidence="6">
    <location>
        <begin position="119"/>
        <end position="139"/>
    </location>
</feature>
<sequence length="628" mass="62548">MIRLSWAGFRERWPLFAGAIVTTALGVALVQSSLLLLLAVAGLRAAPGASAVTAMNVAAARETGVALMGVTLGFGAFLAVFIISSTFAFTVAQRRRDLALLRLVGGSRRQLRRVLTGEAVLLGAVGGLVGVPAGVPVLAAQTRLLRQFGFVPAGFEAGWVSWVPAASLGCGVALAVAGVLVAARRAAAVRPLEALRETGAAARAMTRGRWWFFALSAAGAVALVVLAPAGGAAGGQAMAISVSVCASMAFTAISPVLVPALARALPTRGVLGRLAAANLRDGIRRSASIAAPLIVLTGLVLGQSTAVASFADAGQRQAERDTVADFVVAAPVAAGLPGVAAVSTETEVPVVLTVGTGEMAYTETRTALLVDPAEYQRVHPASGSLAALRGHVAAADPGGDDVSAGDEVGVRFGDLDLGRLPVVAEVPAGAGGGPAVLLPSGLLPADQLAGAAVRTFVAVEPGADHARVAAALSALGPVQPLDEWLTANATAQDDSTTGVLLVVLGLGALFAAIGVVNSVVIATGERRREFATARVTGLTRGQVVRAALLESAAVTVAGLVLGLLAAAGTLVAALASTAAVTGSATAAVPWSLVAGVVVGAGVITGVSSLLASWSATRPSPVSLLRARD</sequence>
<keyword evidence="2" id="KW-1003">Cell membrane</keyword>
<feature type="transmembrane region" description="Helical" evidence="6">
    <location>
        <begin position="237"/>
        <end position="258"/>
    </location>
</feature>
<evidence type="ECO:0000256" key="6">
    <source>
        <dbReference type="SAM" id="Phobius"/>
    </source>
</evidence>
<keyword evidence="9" id="KW-1185">Reference proteome</keyword>
<dbReference type="InterPro" id="IPR038766">
    <property type="entry name" value="Membrane_comp_ABC_pdt"/>
</dbReference>
<evidence type="ECO:0000313" key="8">
    <source>
        <dbReference type="EMBL" id="SFK08101.1"/>
    </source>
</evidence>
<feature type="transmembrane region" description="Helical" evidence="6">
    <location>
        <begin position="587"/>
        <end position="611"/>
    </location>
</feature>
<dbReference type="AlphaFoldDB" id="A0A1I3WNU2"/>
<dbReference type="RefSeq" id="WP_091510619.1">
    <property type="nucleotide sequence ID" value="NZ_FORP01000013.1"/>
</dbReference>
<dbReference type="GO" id="GO:0005886">
    <property type="term" value="C:plasma membrane"/>
    <property type="evidence" value="ECO:0007669"/>
    <property type="project" value="UniProtKB-SubCell"/>
</dbReference>
<feature type="transmembrane region" description="Helical" evidence="6">
    <location>
        <begin position="210"/>
        <end position="231"/>
    </location>
</feature>
<reference evidence="8 9" key="1">
    <citation type="submission" date="2016-10" db="EMBL/GenBank/DDBJ databases">
        <authorList>
            <person name="de Groot N.N."/>
        </authorList>
    </citation>
    <scope>NUCLEOTIDE SEQUENCE [LARGE SCALE GENOMIC DNA]</scope>
    <source>
        <strain evidence="8 9">DSM 44468</strain>
    </source>
</reference>
<protein>
    <submittedName>
        <fullName evidence="8">Putative ABC transport system permease protein</fullName>
    </submittedName>
</protein>
<evidence type="ECO:0000256" key="2">
    <source>
        <dbReference type="ARBA" id="ARBA00022475"/>
    </source>
</evidence>
<feature type="domain" description="ABC3 transporter permease C-terminal" evidence="7">
    <location>
        <begin position="502"/>
        <end position="620"/>
    </location>
</feature>
<evidence type="ECO:0000313" key="9">
    <source>
        <dbReference type="Proteomes" id="UP000199025"/>
    </source>
</evidence>